<evidence type="ECO:0000313" key="6">
    <source>
        <dbReference type="EMBL" id="TRY75041.1"/>
    </source>
</evidence>
<dbReference type="Proteomes" id="UP000318571">
    <property type="component" value="Chromosome 2"/>
</dbReference>
<dbReference type="AlphaFoldDB" id="A0A553PBH2"/>
<feature type="transmembrane region" description="Helical" evidence="5">
    <location>
        <begin position="6"/>
        <end position="31"/>
    </location>
</feature>
<feature type="non-terminal residue" evidence="6">
    <location>
        <position position="1"/>
    </location>
</feature>
<comment type="caution">
    <text evidence="6">The sequence shown here is derived from an EMBL/GenBank/DDBJ whole genome shotgun (WGS) entry which is preliminary data.</text>
</comment>
<protein>
    <recommendedName>
        <fullName evidence="8">Major facilitator superfamily (MFS) profile domain-containing protein</fullName>
    </recommendedName>
</protein>
<keyword evidence="3 5" id="KW-1133">Transmembrane helix</keyword>
<keyword evidence="7" id="KW-1185">Reference proteome</keyword>
<dbReference type="STRING" id="6832.A0A553PBH2"/>
<dbReference type="OMA" id="IMMEIAV"/>
<proteinExistence type="predicted"/>
<dbReference type="InterPro" id="IPR036259">
    <property type="entry name" value="MFS_trans_sf"/>
</dbReference>
<reference evidence="6 7" key="1">
    <citation type="journal article" date="2018" name="Nat. Ecol. Evol.">
        <title>Genomic signatures of mitonuclear coevolution across populations of Tigriopus californicus.</title>
        <authorList>
            <person name="Barreto F.S."/>
            <person name="Watson E.T."/>
            <person name="Lima T.G."/>
            <person name="Willett C.S."/>
            <person name="Edmands S."/>
            <person name="Li W."/>
            <person name="Burton R.S."/>
        </authorList>
    </citation>
    <scope>NUCLEOTIDE SEQUENCE [LARGE SCALE GENOMIC DNA]</scope>
    <source>
        <strain evidence="6 7">San Diego</strain>
    </source>
</reference>
<comment type="subcellular location">
    <subcellularLocation>
        <location evidence="1">Membrane</location>
        <topology evidence="1">Multi-pass membrane protein</topology>
    </subcellularLocation>
</comment>
<evidence type="ECO:0000256" key="4">
    <source>
        <dbReference type="ARBA" id="ARBA00023136"/>
    </source>
</evidence>
<evidence type="ECO:0008006" key="8">
    <source>
        <dbReference type="Google" id="ProtNLM"/>
    </source>
</evidence>
<evidence type="ECO:0000256" key="2">
    <source>
        <dbReference type="ARBA" id="ARBA00022692"/>
    </source>
</evidence>
<feature type="non-terminal residue" evidence="6">
    <location>
        <position position="126"/>
    </location>
</feature>
<dbReference type="EMBL" id="VCGU01000005">
    <property type="protein sequence ID" value="TRY75041.1"/>
    <property type="molecule type" value="Genomic_DNA"/>
</dbReference>
<evidence type="ECO:0000256" key="3">
    <source>
        <dbReference type="ARBA" id="ARBA00022989"/>
    </source>
</evidence>
<evidence type="ECO:0000313" key="7">
    <source>
        <dbReference type="Proteomes" id="UP000318571"/>
    </source>
</evidence>
<dbReference type="GO" id="GO:0016020">
    <property type="term" value="C:membrane"/>
    <property type="evidence" value="ECO:0007669"/>
    <property type="project" value="UniProtKB-SubCell"/>
</dbReference>
<evidence type="ECO:0000256" key="1">
    <source>
        <dbReference type="ARBA" id="ARBA00004141"/>
    </source>
</evidence>
<name>A0A553PBH2_TIGCA</name>
<accession>A0A553PBH2</accession>
<dbReference type="Gene3D" id="1.20.1250.20">
    <property type="entry name" value="MFS general substrate transporter like domains"/>
    <property type="match status" value="1"/>
</dbReference>
<gene>
    <name evidence="6" type="ORF">TCAL_07015</name>
</gene>
<keyword evidence="4 5" id="KW-0472">Membrane</keyword>
<keyword evidence="2 5" id="KW-0812">Transmembrane</keyword>
<feature type="transmembrane region" description="Helical" evidence="5">
    <location>
        <begin position="70"/>
        <end position="90"/>
    </location>
</feature>
<sequence>VPNDLQWLILTIAFVGKACITLAFGALYAFIAEVYPTIARSTGIGCCSCMARVGAILSPWVAMLDVYHPFVPIVVYGLLAFSAGLAVLVFPETKGGKLPDSFQESENLGLKFPWKRSKTRVELTAI</sequence>
<dbReference type="PANTHER" id="PTHR24064">
    <property type="entry name" value="SOLUTE CARRIER FAMILY 22 MEMBER"/>
    <property type="match status" value="1"/>
</dbReference>
<organism evidence="6 7">
    <name type="scientific">Tigriopus californicus</name>
    <name type="common">Marine copepod</name>
    <dbReference type="NCBI Taxonomy" id="6832"/>
    <lineage>
        <taxon>Eukaryota</taxon>
        <taxon>Metazoa</taxon>
        <taxon>Ecdysozoa</taxon>
        <taxon>Arthropoda</taxon>
        <taxon>Crustacea</taxon>
        <taxon>Multicrustacea</taxon>
        <taxon>Hexanauplia</taxon>
        <taxon>Copepoda</taxon>
        <taxon>Harpacticoida</taxon>
        <taxon>Harpacticidae</taxon>
        <taxon>Tigriopus</taxon>
    </lineage>
</organism>
<dbReference type="SUPFAM" id="SSF103473">
    <property type="entry name" value="MFS general substrate transporter"/>
    <property type="match status" value="1"/>
</dbReference>
<evidence type="ECO:0000256" key="5">
    <source>
        <dbReference type="SAM" id="Phobius"/>
    </source>
</evidence>